<dbReference type="InterPro" id="IPR041682">
    <property type="entry name" value="AAA_14"/>
</dbReference>
<accession>A0ABS2GU71</accession>
<feature type="domain" description="DUF4143" evidence="2">
    <location>
        <begin position="197"/>
        <end position="355"/>
    </location>
</feature>
<dbReference type="PANTHER" id="PTHR43566">
    <property type="entry name" value="CONSERVED PROTEIN"/>
    <property type="match status" value="1"/>
</dbReference>
<dbReference type="InterPro" id="IPR027417">
    <property type="entry name" value="P-loop_NTPase"/>
</dbReference>
<dbReference type="RefSeq" id="WP_205050603.1">
    <property type="nucleotide sequence ID" value="NZ_JACJKX010000012.1"/>
</dbReference>
<dbReference type="Pfam" id="PF13635">
    <property type="entry name" value="DUF4143"/>
    <property type="match status" value="1"/>
</dbReference>
<evidence type="ECO:0000313" key="3">
    <source>
        <dbReference type="EMBL" id="MBM6929014.1"/>
    </source>
</evidence>
<gene>
    <name evidence="3" type="ORF">H5985_07015</name>
</gene>
<keyword evidence="3" id="KW-0067">ATP-binding</keyword>
<dbReference type="EMBL" id="JACJKX010000012">
    <property type="protein sequence ID" value="MBM6929014.1"/>
    <property type="molecule type" value="Genomic_DNA"/>
</dbReference>
<dbReference type="PANTHER" id="PTHR43566:SF2">
    <property type="entry name" value="DUF4143 DOMAIN-CONTAINING PROTEIN"/>
    <property type="match status" value="1"/>
</dbReference>
<evidence type="ECO:0000259" key="1">
    <source>
        <dbReference type="Pfam" id="PF13173"/>
    </source>
</evidence>
<evidence type="ECO:0000259" key="2">
    <source>
        <dbReference type="Pfam" id="PF13635"/>
    </source>
</evidence>
<reference evidence="3 4" key="1">
    <citation type="journal article" date="2021" name="Sci. Rep.">
        <title>The distribution of antibiotic resistance genes in chicken gut microbiota commensals.</title>
        <authorList>
            <person name="Juricova H."/>
            <person name="Matiasovicova J."/>
            <person name="Kubasova T."/>
            <person name="Cejkova D."/>
            <person name="Rychlik I."/>
        </authorList>
    </citation>
    <scope>NUCLEOTIDE SEQUENCE [LARGE SCALE GENOMIC DNA]</scope>
    <source>
        <strain evidence="3 4">An562</strain>
    </source>
</reference>
<protein>
    <submittedName>
        <fullName evidence="3">ATP-binding protein</fullName>
    </submittedName>
</protein>
<sequence length="403" mass="45972">MQYLERTLETVLTNVSSVYKGVVVSGMRQVGKGTLLKHLGRTRRYLTLKDSRLLRMAKQAPEQFLQMNPPPISVDEIQWAPELFPALKAYFDETDEKGLVWLSGSQRLALWANVSDKLPGRVASFDLLPLSIYEREGIGKLQQPYVPSFNLKRQLPEKSPSDTWRTVFQGAWPDVLKADAQERQIFFNQLVNLYIANDVVQLNSIEKRLEFQKFLAVLATRSGQELNYADISKACGINFPTVKAWLSIAEASGLIYLLPPFFENIEKRLVKSPKLYFVDTGLVCYLLDIQSPEELARYYNRGAIFETFVVTEILKSWVHNGLNPNFYFYRDFEQNEVDLLIHAGGKYHPVEIKSSVSVEQKKLSGLESFRKSVKNTGLGAVISMTPEPFAMNPETVYHSIWSI</sequence>
<dbReference type="SUPFAM" id="SSF52540">
    <property type="entry name" value="P-loop containing nucleoside triphosphate hydrolases"/>
    <property type="match status" value="1"/>
</dbReference>
<feature type="domain" description="AAA" evidence="1">
    <location>
        <begin position="21"/>
        <end position="134"/>
    </location>
</feature>
<name>A0ABS2GU71_9BURK</name>
<keyword evidence="4" id="KW-1185">Reference proteome</keyword>
<comment type="caution">
    <text evidence="3">The sequence shown here is derived from an EMBL/GenBank/DDBJ whole genome shotgun (WGS) entry which is preliminary data.</text>
</comment>
<dbReference type="Proteomes" id="UP000777002">
    <property type="component" value="Unassembled WGS sequence"/>
</dbReference>
<dbReference type="InterPro" id="IPR011335">
    <property type="entry name" value="Restrct_endonuc-II-like"/>
</dbReference>
<organism evidence="3 4">
    <name type="scientific">Parasutterella secunda</name>
    <dbReference type="NCBI Taxonomy" id="626947"/>
    <lineage>
        <taxon>Bacteria</taxon>
        <taxon>Pseudomonadati</taxon>
        <taxon>Pseudomonadota</taxon>
        <taxon>Betaproteobacteria</taxon>
        <taxon>Burkholderiales</taxon>
        <taxon>Sutterellaceae</taxon>
        <taxon>Parasutterella</taxon>
    </lineage>
</organism>
<evidence type="ECO:0000313" key="4">
    <source>
        <dbReference type="Proteomes" id="UP000777002"/>
    </source>
</evidence>
<dbReference type="SUPFAM" id="SSF52980">
    <property type="entry name" value="Restriction endonuclease-like"/>
    <property type="match status" value="1"/>
</dbReference>
<dbReference type="GO" id="GO:0005524">
    <property type="term" value="F:ATP binding"/>
    <property type="evidence" value="ECO:0007669"/>
    <property type="project" value="UniProtKB-KW"/>
</dbReference>
<keyword evidence="3" id="KW-0547">Nucleotide-binding</keyword>
<dbReference type="InterPro" id="IPR025420">
    <property type="entry name" value="DUF4143"/>
</dbReference>
<proteinExistence type="predicted"/>
<dbReference type="Pfam" id="PF13173">
    <property type="entry name" value="AAA_14"/>
    <property type="match status" value="1"/>
</dbReference>